<dbReference type="EMBL" id="VFBM01000005">
    <property type="protein sequence ID" value="TNX92158.1"/>
    <property type="molecule type" value="Genomic_DNA"/>
</dbReference>
<dbReference type="Pfam" id="PF00990">
    <property type="entry name" value="GGDEF"/>
    <property type="match status" value="1"/>
</dbReference>
<sequence length="689" mass="77439">MVHMHYNSILVLGSVLVAVAVCYIAISLRELLIQNTFPKYHNVVLAGSGLFLGLAICSMHFAGLLAVHLSQESVFDPALTIVSYLVASAASIFALWLTSREFLSLPRLVLAAVVMGLGISGMHYTGMMGLILHGYMIYYQLLLVILSVLVGILGTGLSFWLAFKYQHATKYRFWIKLGVALVFALSISSVHYIAMAGVVFYTGGQIEVLEHYQAGRTLLLFTIVFITCLVLMTAFLVAILEERLEERNRRLMEINKELANLAVQDNLTRLPNRLFLLDYAQYLFIEHKINKKSFAFLYIDLDRFKAVNDAFGHQVGDQLLIQVAARIHQNLGPEAKLLRVGGDEFLLIIENTGRKRAIYYAEKVLSLIQASYLIAGKEINISCSIGIAIYPEHGTNLQDLLINADAAMLASKEQGRNTYAVFSYSVHQYEAQSQSKLINDMYKAVEERQFILFYQPKFSAKTYEVCGVEALIRWKHPTLGLLSPNMFIEGAEKTGLIIPMGYWALEEACKQIQYWEQNGISLCPVAVNLSAIQFEHQKLFDTLENLLEKYRIQPNNLIIEITESTAMHHIELSIRSFERLRKMGIRLAIDDFGTGHSSLLYLKDLPVDELKIDRGFIVGLKPGNKEEIILESIIQLATKLGLIVTAEGVETPLQAEILTRLGCQQLQGYLLGAPVEVERLKVYKQSVQL</sequence>
<feature type="transmembrane region" description="Helical" evidence="1">
    <location>
        <begin position="218"/>
        <end position="240"/>
    </location>
</feature>
<evidence type="ECO:0000259" key="4">
    <source>
        <dbReference type="PROSITE" id="PS50887"/>
    </source>
</evidence>
<feature type="transmembrane region" description="Helical" evidence="1">
    <location>
        <begin position="6"/>
        <end position="28"/>
    </location>
</feature>
<dbReference type="RefSeq" id="WP_005405915.1">
    <property type="nucleotide sequence ID" value="NZ_BKVS01000005.1"/>
</dbReference>
<evidence type="ECO:0000313" key="6">
    <source>
        <dbReference type="EMBL" id="TNX92158.1"/>
    </source>
</evidence>
<evidence type="ECO:0000256" key="2">
    <source>
        <dbReference type="SAM" id="Coils"/>
    </source>
</evidence>
<dbReference type="Gene3D" id="3.30.70.270">
    <property type="match status" value="1"/>
</dbReference>
<dbReference type="InterPro" id="IPR001633">
    <property type="entry name" value="EAL_dom"/>
</dbReference>
<dbReference type="PANTHER" id="PTHR44757">
    <property type="entry name" value="DIGUANYLATE CYCLASE DGCP"/>
    <property type="match status" value="1"/>
</dbReference>
<dbReference type="SMART" id="SM00267">
    <property type="entry name" value="GGDEF"/>
    <property type="match status" value="1"/>
</dbReference>
<keyword evidence="1" id="KW-0812">Transmembrane</keyword>
<feature type="domain" description="MHYT" evidence="5">
    <location>
        <begin position="6"/>
        <end position="201"/>
    </location>
</feature>
<keyword evidence="2" id="KW-0175">Coiled coil</keyword>
<gene>
    <name evidence="6" type="ORF">FHY67_08325</name>
</gene>
<keyword evidence="1" id="KW-0472">Membrane</keyword>
<dbReference type="SMART" id="SM00052">
    <property type="entry name" value="EAL"/>
    <property type="match status" value="1"/>
</dbReference>
<keyword evidence="1" id="KW-1133">Transmembrane helix</keyword>
<name>A0A8H2PUC4_ACIRA</name>
<reference evidence="6 7" key="1">
    <citation type="submission" date="2019-06" db="EMBL/GenBank/DDBJ databases">
        <title>Genome of Acinetobacter radioresistens APH1, a phenol degrading strain.</title>
        <authorList>
            <person name="Liu Y."/>
        </authorList>
    </citation>
    <scope>NUCLEOTIDE SEQUENCE [LARGE SCALE GENOMIC DNA]</scope>
    <source>
        <strain evidence="6 7">APH1</strain>
    </source>
</reference>
<dbReference type="InterPro" id="IPR029787">
    <property type="entry name" value="Nucleotide_cyclase"/>
</dbReference>
<dbReference type="PROSITE" id="PS50887">
    <property type="entry name" value="GGDEF"/>
    <property type="match status" value="1"/>
</dbReference>
<organism evidence="6 7">
    <name type="scientific">Acinetobacter radioresistens</name>
    <dbReference type="NCBI Taxonomy" id="40216"/>
    <lineage>
        <taxon>Bacteria</taxon>
        <taxon>Pseudomonadati</taxon>
        <taxon>Pseudomonadota</taxon>
        <taxon>Gammaproteobacteria</taxon>
        <taxon>Moraxellales</taxon>
        <taxon>Moraxellaceae</taxon>
        <taxon>Acinetobacter</taxon>
    </lineage>
</organism>
<dbReference type="SUPFAM" id="SSF141868">
    <property type="entry name" value="EAL domain-like"/>
    <property type="match status" value="1"/>
</dbReference>
<dbReference type="PROSITE" id="PS50883">
    <property type="entry name" value="EAL"/>
    <property type="match status" value="1"/>
</dbReference>
<proteinExistence type="predicted"/>
<dbReference type="InterPro" id="IPR005330">
    <property type="entry name" value="MHYT_dom"/>
</dbReference>
<evidence type="ECO:0000256" key="1">
    <source>
        <dbReference type="PROSITE-ProRule" id="PRU00244"/>
    </source>
</evidence>
<dbReference type="NCBIfam" id="TIGR00254">
    <property type="entry name" value="GGDEF"/>
    <property type="match status" value="1"/>
</dbReference>
<dbReference type="Pfam" id="PF03707">
    <property type="entry name" value="MHYT"/>
    <property type="match status" value="2"/>
</dbReference>
<feature type="transmembrane region" description="Helical" evidence="1">
    <location>
        <begin position="173"/>
        <end position="198"/>
    </location>
</feature>
<dbReference type="InterPro" id="IPR035919">
    <property type="entry name" value="EAL_sf"/>
</dbReference>
<dbReference type="Proteomes" id="UP000314285">
    <property type="component" value="Unassembled WGS sequence"/>
</dbReference>
<dbReference type="PANTHER" id="PTHR44757:SF2">
    <property type="entry name" value="BIOFILM ARCHITECTURE MAINTENANCE PROTEIN MBAA"/>
    <property type="match status" value="1"/>
</dbReference>
<dbReference type="Pfam" id="PF00563">
    <property type="entry name" value="EAL"/>
    <property type="match status" value="1"/>
</dbReference>
<dbReference type="SUPFAM" id="SSF55073">
    <property type="entry name" value="Nucleotide cyclase"/>
    <property type="match status" value="1"/>
</dbReference>
<dbReference type="CDD" id="cd01948">
    <property type="entry name" value="EAL"/>
    <property type="match status" value="1"/>
</dbReference>
<evidence type="ECO:0000313" key="7">
    <source>
        <dbReference type="Proteomes" id="UP000314285"/>
    </source>
</evidence>
<feature type="coiled-coil region" evidence="2">
    <location>
        <begin position="237"/>
        <end position="264"/>
    </location>
</feature>
<dbReference type="GO" id="GO:0016020">
    <property type="term" value="C:membrane"/>
    <property type="evidence" value="ECO:0007669"/>
    <property type="project" value="UniProtKB-UniRule"/>
</dbReference>
<feature type="transmembrane region" description="Helical" evidence="1">
    <location>
        <begin position="78"/>
        <end position="97"/>
    </location>
</feature>
<dbReference type="InterPro" id="IPR052155">
    <property type="entry name" value="Biofilm_reg_signaling"/>
</dbReference>
<protein>
    <submittedName>
        <fullName evidence="6">EAL domain-containing protein</fullName>
    </submittedName>
</protein>
<feature type="transmembrane region" description="Helical" evidence="1">
    <location>
        <begin position="40"/>
        <end position="66"/>
    </location>
</feature>
<evidence type="ECO:0000259" key="3">
    <source>
        <dbReference type="PROSITE" id="PS50883"/>
    </source>
</evidence>
<feature type="domain" description="GGDEF" evidence="4">
    <location>
        <begin position="292"/>
        <end position="424"/>
    </location>
</feature>
<feature type="domain" description="EAL" evidence="3">
    <location>
        <begin position="434"/>
        <end position="688"/>
    </location>
</feature>
<dbReference type="InterPro" id="IPR000160">
    <property type="entry name" value="GGDEF_dom"/>
</dbReference>
<feature type="transmembrane region" description="Helical" evidence="1">
    <location>
        <begin position="137"/>
        <end position="161"/>
    </location>
</feature>
<evidence type="ECO:0000259" key="5">
    <source>
        <dbReference type="PROSITE" id="PS50924"/>
    </source>
</evidence>
<dbReference type="InterPro" id="IPR043128">
    <property type="entry name" value="Rev_trsase/Diguanyl_cyclase"/>
</dbReference>
<dbReference type="Gene3D" id="3.20.20.450">
    <property type="entry name" value="EAL domain"/>
    <property type="match status" value="1"/>
</dbReference>
<feature type="transmembrane region" description="Helical" evidence="1">
    <location>
        <begin position="109"/>
        <end position="131"/>
    </location>
</feature>
<dbReference type="AlphaFoldDB" id="A0A8H2PUC4"/>
<dbReference type="PROSITE" id="PS50924">
    <property type="entry name" value="MHYT"/>
    <property type="match status" value="1"/>
</dbReference>
<comment type="caution">
    <text evidence="6">The sequence shown here is derived from an EMBL/GenBank/DDBJ whole genome shotgun (WGS) entry which is preliminary data.</text>
</comment>
<dbReference type="CDD" id="cd01949">
    <property type="entry name" value="GGDEF"/>
    <property type="match status" value="1"/>
</dbReference>
<accession>A0A8H2PUC4</accession>